<evidence type="ECO:0000313" key="2">
    <source>
        <dbReference type="Proteomes" id="UP000188532"/>
    </source>
</evidence>
<accession>A0A1V3WRW3</accession>
<protein>
    <submittedName>
        <fullName evidence="1">Uncharacterized protein</fullName>
    </submittedName>
</protein>
<evidence type="ECO:0000313" key="1">
    <source>
        <dbReference type="EMBL" id="OOK69690.1"/>
    </source>
</evidence>
<dbReference type="Proteomes" id="UP000188532">
    <property type="component" value="Unassembled WGS sequence"/>
</dbReference>
<name>A0A1V3WRW3_MYCKA</name>
<sequence length="52" mass="5518">MAEDNSVARSRPCLLGHFDLCCPAVGPAFATVSQPRPAAHNITTTTRGGYCR</sequence>
<dbReference type="EMBL" id="MVBN01000007">
    <property type="protein sequence ID" value="OOK69690.1"/>
    <property type="molecule type" value="Genomic_DNA"/>
</dbReference>
<reference evidence="1 2" key="1">
    <citation type="submission" date="2017-02" db="EMBL/GenBank/DDBJ databases">
        <title>Complete genome sequences of Mycobacterium kansasii strains isolated from rhesus macaques.</title>
        <authorList>
            <person name="Panda A."/>
            <person name="Nagaraj S."/>
            <person name="Zhao X."/>
            <person name="Tettelin H."/>
            <person name="Detolla L.J."/>
        </authorList>
    </citation>
    <scope>NUCLEOTIDE SEQUENCE [LARGE SCALE GENOMIC DNA]</scope>
    <source>
        <strain evidence="1 2">11-3469</strain>
    </source>
</reference>
<dbReference type="AlphaFoldDB" id="A0A1V3WRW3"/>
<gene>
    <name evidence="1" type="ORF">BZL29_6215</name>
</gene>
<proteinExistence type="predicted"/>
<comment type="caution">
    <text evidence="1">The sequence shown here is derived from an EMBL/GenBank/DDBJ whole genome shotgun (WGS) entry which is preliminary data.</text>
</comment>
<organism evidence="1 2">
    <name type="scientific">Mycobacterium kansasii</name>
    <dbReference type="NCBI Taxonomy" id="1768"/>
    <lineage>
        <taxon>Bacteria</taxon>
        <taxon>Bacillati</taxon>
        <taxon>Actinomycetota</taxon>
        <taxon>Actinomycetes</taxon>
        <taxon>Mycobacteriales</taxon>
        <taxon>Mycobacteriaceae</taxon>
        <taxon>Mycobacterium</taxon>
    </lineage>
</organism>